<feature type="compositionally biased region" description="Low complexity" evidence="2">
    <location>
        <begin position="26"/>
        <end position="39"/>
    </location>
</feature>
<dbReference type="RefSeq" id="WP_378259717.1">
    <property type="nucleotide sequence ID" value="NZ_JBHSIT010000008.1"/>
</dbReference>
<gene>
    <name evidence="5" type="ORF">ACFPCY_27445</name>
</gene>
<dbReference type="InterPro" id="IPR029058">
    <property type="entry name" value="AB_hydrolase_fold"/>
</dbReference>
<dbReference type="Proteomes" id="UP001595872">
    <property type="component" value="Unassembled WGS sequence"/>
</dbReference>
<feature type="compositionally biased region" description="Polar residues" evidence="2">
    <location>
        <begin position="53"/>
        <end position="63"/>
    </location>
</feature>
<dbReference type="PANTHER" id="PTHR48081">
    <property type="entry name" value="AB HYDROLASE SUPERFAMILY PROTEIN C4A8.06C"/>
    <property type="match status" value="1"/>
</dbReference>
<keyword evidence="1 5" id="KW-0378">Hydrolase</keyword>
<dbReference type="InterPro" id="IPR049492">
    <property type="entry name" value="BD-FAE-like_dom"/>
</dbReference>
<comment type="caution">
    <text evidence="5">The sequence shown here is derived from an EMBL/GenBank/DDBJ whole genome shotgun (WGS) entry which is preliminary data.</text>
</comment>
<accession>A0ABV9U3X6</accession>
<feature type="chain" id="PRO_5045298627" evidence="3">
    <location>
        <begin position="28"/>
        <end position="373"/>
    </location>
</feature>
<evidence type="ECO:0000256" key="1">
    <source>
        <dbReference type="ARBA" id="ARBA00022801"/>
    </source>
</evidence>
<evidence type="ECO:0000313" key="5">
    <source>
        <dbReference type="EMBL" id="MFC4911071.1"/>
    </source>
</evidence>
<feature type="signal peptide" evidence="3">
    <location>
        <begin position="1"/>
        <end position="27"/>
    </location>
</feature>
<evidence type="ECO:0000256" key="3">
    <source>
        <dbReference type="SAM" id="SignalP"/>
    </source>
</evidence>
<feature type="domain" description="BD-FAE-like" evidence="4">
    <location>
        <begin position="135"/>
        <end position="331"/>
    </location>
</feature>
<feature type="region of interest" description="Disordered" evidence="2">
    <location>
        <begin position="26"/>
        <end position="102"/>
    </location>
</feature>
<dbReference type="SUPFAM" id="SSF53474">
    <property type="entry name" value="alpha/beta-Hydrolases"/>
    <property type="match status" value="1"/>
</dbReference>
<evidence type="ECO:0000256" key="2">
    <source>
        <dbReference type="SAM" id="MobiDB-lite"/>
    </source>
</evidence>
<dbReference type="Pfam" id="PF20434">
    <property type="entry name" value="BD-FAE"/>
    <property type="match status" value="1"/>
</dbReference>
<name>A0ABV9U3X6_9ACTN</name>
<evidence type="ECO:0000259" key="4">
    <source>
        <dbReference type="Pfam" id="PF20434"/>
    </source>
</evidence>
<feature type="compositionally biased region" description="Pro residues" evidence="2">
    <location>
        <begin position="40"/>
        <end position="51"/>
    </location>
</feature>
<dbReference type="GO" id="GO:0016787">
    <property type="term" value="F:hydrolase activity"/>
    <property type="evidence" value="ECO:0007669"/>
    <property type="project" value="UniProtKB-KW"/>
</dbReference>
<protein>
    <submittedName>
        <fullName evidence="5">Alpha/beta hydrolase</fullName>
    </submittedName>
</protein>
<dbReference type="Gene3D" id="3.40.50.1820">
    <property type="entry name" value="alpha/beta hydrolase"/>
    <property type="match status" value="1"/>
</dbReference>
<keyword evidence="3" id="KW-0732">Signal</keyword>
<evidence type="ECO:0000313" key="6">
    <source>
        <dbReference type="Proteomes" id="UP001595872"/>
    </source>
</evidence>
<sequence>MRRVLVGGAAFAAACVSVASVPGVAGAAPLPTPGSSLGPASPPTLPSPPAPTDTESATGSPSQSPTGEAPTGETPSTGPSGPTRTPAGAPDADPSATVTGRAVMVTPKLPKSRTLAYGKDARQRVDVYWQPADPKDKKAKPRPGVLLLHGGYWLEGDKSGFKYFARRLTAQGFTVFAADYRLATTARWPAQRDDSLAALAYVRKHAKSFNLDPNRIAVLGSSAGGLLATQVGALDEGAERVRGVVALSPVNTPYLAFQDGSGPTASPSQRKLRGAVTKLVGCVPAGPASSCWSRLDDANTAQHVSHGDAPMLLFHSSRDFVPVTQSTALAGAMRTAGVQATVRTVPGTRHGMALMVDPTVYPTLLAWLKARTA</sequence>
<dbReference type="InterPro" id="IPR050300">
    <property type="entry name" value="GDXG_lipolytic_enzyme"/>
</dbReference>
<keyword evidence="6" id="KW-1185">Reference proteome</keyword>
<reference evidence="6" key="1">
    <citation type="journal article" date="2019" name="Int. J. Syst. Evol. Microbiol.">
        <title>The Global Catalogue of Microorganisms (GCM) 10K type strain sequencing project: providing services to taxonomists for standard genome sequencing and annotation.</title>
        <authorList>
            <consortium name="The Broad Institute Genomics Platform"/>
            <consortium name="The Broad Institute Genome Sequencing Center for Infectious Disease"/>
            <person name="Wu L."/>
            <person name="Ma J."/>
        </authorList>
    </citation>
    <scope>NUCLEOTIDE SEQUENCE [LARGE SCALE GENOMIC DNA]</scope>
    <source>
        <strain evidence="6">KLKA75</strain>
    </source>
</reference>
<organism evidence="5 6">
    <name type="scientific">Actinomadura gamaensis</name>
    <dbReference type="NCBI Taxonomy" id="1763541"/>
    <lineage>
        <taxon>Bacteria</taxon>
        <taxon>Bacillati</taxon>
        <taxon>Actinomycetota</taxon>
        <taxon>Actinomycetes</taxon>
        <taxon>Streptosporangiales</taxon>
        <taxon>Thermomonosporaceae</taxon>
        <taxon>Actinomadura</taxon>
    </lineage>
</organism>
<dbReference type="EMBL" id="JBHSIT010000008">
    <property type="protein sequence ID" value="MFC4911071.1"/>
    <property type="molecule type" value="Genomic_DNA"/>
</dbReference>
<feature type="compositionally biased region" description="Low complexity" evidence="2">
    <location>
        <begin position="64"/>
        <end position="90"/>
    </location>
</feature>
<dbReference type="PROSITE" id="PS51257">
    <property type="entry name" value="PROKAR_LIPOPROTEIN"/>
    <property type="match status" value="1"/>
</dbReference>
<proteinExistence type="predicted"/>